<dbReference type="EMBL" id="BGPR01013688">
    <property type="protein sequence ID" value="GBN61766.1"/>
    <property type="molecule type" value="Genomic_DNA"/>
</dbReference>
<dbReference type="AlphaFoldDB" id="A0A4Y2QGE1"/>
<evidence type="ECO:0000313" key="2">
    <source>
        <dbReference type="EMBL" id="GBN61766.1"/>
    </source>
</evidence>
<evidence type="ECO:0000313" key="3">
    <source>
        <dbReference type="Proteomes" id="UP000499080"/>
    </source>
</evidence>
<protein>
    <submittedName>
        <fullName evidence="2">Uncharacterized protein</fullName>
    </submittedName>
</protein>
<feature type="region of interest" description="Disordered" evidence="1">
    <location>
        <begin position="1"/>
        <end position="20"/>
    </location>
</feature>
<keyword evidence="3" id="KW-1185">Reference proteome</keyword>
<dbReference type="Proteomes" id="UP000499080">
    <property type="component" value="Unassembled WGS sequence"/>
</dbReference>
<comment type="caution">
    <text evidence="2">The sequence shown here is derived from an EMBL/GenBank/DDBJ whole genome shotgun (WGS) entry which is preliminary data.</text>
</comment>
<proteinExistence type="predicted"/>
<organism evidence="2 3">
    <name type="scientific">Araneus ventricosus</name>
    <name type="common">Orbweaver spider</name>
    <name type="synonym">Epeira ventricosa</name>
    <dbReference type="NCBI Taxonomy" id="182803"/>
    <lineage>
        <taxon>Eukaryota</taxon>
        <taxon>Metazoa</taxon>
        <taxon>Ecdysozoa</taxon>
        <taxon>Arthropoda</taxon>
        <taxon>Chelicerata</taxon>
        <taxon>Arachnida</taxon>
        <taxon>Araneae</taxon>
        <taxon>Araneomorphae</taxon>
        <taxon>Entelegynae</taxon>
        <taxon>Araneoidea</taxon>
        <taxon>Araneidae</taxon>
        <taxon>Araneus</taxon>
    </lineage>
</organism>
<gene>
    <name evidence="2" type="ORF">AVEN_213410_1</name>
</gene>
<reference evidence="2 3" key="1">
    <citation type="journal article" date="2019" name="Sci. Rep.">
        <title>Orb-weaving spider Araneus ventricosus genome elucidates the spidroin gene catalogue.</title>
        <authorList>
            <person name="Kono N."/>
            <person name="Nakamura H."/>
            <person name="Ohtoshi R."/>
            <person name="Moran D.A.P."/>
            <person name="Shinohara A."/>
            <person name="Yoshida Y."/>
            <person name="Fujiwara M."/>
            <person name="Mori M."/>
            <person name="Tomita M."/>
            <person name="Arakawa K."/>
        </authorList>
    </citation>
    <scope>NUCLEOTIDE SEQUENCE [LARGE SCALE GENOMIC DNA]</scope>
</reference>
<evidence type="ECO:0000256" key="1">
    <source>
        <dbReference type="SAM" id="MobiDB-lite"/>
    </source>
</evidence>
<sequence>MSLSVVTKAMPRSSGDRDKQLLPYSADHMVTQRERCDTIHLLLINQKTRHKFCCNSVHYMTIPKHLNDDLFESKYALPGRDDRLLTWKGKLKFLDSLW</sequence>
<accession>A0A4Y2QGE1</accession>
<name>A0A4Y2QGE1_ARAVE</name>